<sequence length="209" mass="23865">MDLLRCQLFSFEESGYSFTDVSPLRVSSRHVKQKTRLTLRGQSTRVDVTRYIQRHPCIAKIHSGAHRVNLHVRRAEFRIKVISIFPETCSKGSCSIDVLMGLRSLPLTSIDHSQNQVHRPQQGELLWRAVGRFGAWSQYIDGRLCRLFGLLCVLLPKECMSHPEETRNNFERLAGQLRCLECSICCDPCCIRFALAYKACRCHLVGACP</sequence>
<name>A0ABY4MP38_9ACTN</name>
<dbReference type="RefSeq" id="WP_248869247.1">
    <property type="nucleotide sequence ID" value="NZ_CP086322.1"/>
</dbReference>
<organism evidence="1 2">
    <name type="scientific">Streptomyces halobius</name>
    <dbReference type="NCBI Taxonomy" id="2879846"/>
    <lineage>
        <taxon>Bacteria</taxon>
        <taxon>Bacillati</taxon>
        <taxon>Actinomycetota</taxon>
        <taxon>Actinomycetes</taxon>
        <taxon>Kitasatosporales</taxon>
        <taxon>Streptomycetaceae</taxon>
        <taxon>Streptomyces</taxon>
    </lineage>
</organism>
<proteinExistence type="predicted"/>
<dbReference type="EMBL" id="CP086322">
    <property type="protein sequence ID" value="UQA98201.1"/>
    <property type="molecule type" value="Genomic_DNA"/>
</dbReference>
<evidence type="ECO:0000313" key="1">
    <source>
        <dbReference type="EMBL" id="UQA98201.1"/>
    </source>
</evidence>
<keyword evidence="2" id="KW-1185">Reference proteome</keyword>
<gene>
    <name evidence="1" type="ORF">K9S39_31205</name>
</gene>
<accession>A0ABY4MP38</accession>
<dbReference type="Proteomes" id="UP000830115">
    <property type="component" value="Chromosome"/>
</dbReference>
<protein>
    <submittedName>
        <fullName evidence="1">Uncharacterized protein</fullName>
    </submittedName>
</protein>
<evidence type="ECO:0000313" key="2">
    <source>
        <dbReference type="Proteomes" id="UP000830115"/>
    </source>
</evidence>
<reference evidence="1" key="1">
    <citation type="submission" date="2021-10" db="EMBL/GenBank/DDBJ databases">
        <title>Streptomyces nigrumlapis sp.nov.,an antimicrobial producing actinobacterium isolated from Black Gobi rocks.</title>
        <authorList>
            <person name="Wen Y."/>
            <person name="Zhang W."/>
            <person name="Liu X.G."/>
        </authorList>
    </citation>
    <scope>NUCLEOTIDE SEQUENCE</scope>
    <source>
        <strain evidence="1">ST13-2-2</strain>
    </source>
</reference>